<keyword evidence="8" id="KW-0539">Nucleus</keyword>
<name>A0A7J7N3A7_9MAGN</name>
<dbReference type="GO" id="GO:0003677">
    <property type="term" value="F:DNA binding"/>
    <property type="evidence" value="ECO:0007669"/>
    <property type="project" value="UniProtKB-KW"/>
</dbReference>
<comment type="subcellular location">
    <subcellularLocation>
        <location evidence="1">Nucleus</location>
    </subcellularLocation>
</comment>
<dbReference type="GO" id="GO:0046983">
    <property type="term" value="F:protein dimerization activity"/>
    <property type="evidence" value="ECO:0007669"/>
    <property type="project" value="InterPro"/>
</dbReference>
<dbReference type="EMBL" id="JACGCM010001129">
    <property type="protein sequence ID" value="KAF6161398.1"/>
    <property type="molecule type" value="Genomic_DNA"/>
</dbReference>
<gene>
    <name evidence="11" type="ORF">GIB67_009277</name>
</gene>
<accession>A0A7J7N3A7</accession>
<keyword evidence="4" id="KW-0862">Zinc</keyword>
<evidence type="ECO:0000313" key="11">
    <source>
        <dbReference type="EMBL" id="KAF6161398.1"/>
    </source>
</evidence>
<evidence type="ECO:0000256" key="4">
    <source>
        <dbReference type="ARBA" id="ARBA00022833"/>
    </source>
</evidence>
<sequence length="404" mass="45952">MSTSSSKKPKRANKTTSDVWLWFTKYEVLHPDQENNPAVMIQKADCKYCDKNSYSAKTTGDTSHLKRHMEDCKKNQDPAQTILGRSPAGNITSFRFNQDVARAKLVRFIVVDEQAFSFSEKDAFKRLLEIPHDGLTIANSVFEAINEYGISNKIFSTSLDNANSNDRDSAELNNWLPIQHNGQYFKIRCCCHIINLMVKDGLNVCKDVLENVRQTTLYLHSSQKRYQDFTKEVLYPFTYTSEIELARSAITSLFKDYELTGKFNRPLPPVQPSLSIPRDSAASRILQNILRGAQSSGSNELSRYLDSEIIDLDADFDILKWWKINENKYPIFAAIARDILAIPVSTVASEAAFSGVRRLITDYRSSLAPDTIEATMCLRDWYLTEDTNQDLMPQGSEKDSTEDL</sequence>
<dbReference type="OrthoDB" id="1937726at2759"/>
<dbReference type="InterPro" id="IPR052035">
    <property type="entry name" value="ZnF_BED_domain_contain"/>
</dbReference>
<feature type="domain" description="BED-type" evidence="10">
    <location>
        <begin position="14"/>
        <end position="79"/>
    </location>
</feature>
<keyword evidence="7" id="KW-0804">Transcription</keyword>
<dbReference type="GO" id="GO:0008270">
    <property type="term" value="F:zinc ion binding"/>
    <property type="evidence" value="ECO:0007669"/>
    <property type="project" value="UniProtKB-KW"/>
</dbReference>
<evidence type="ECO:0000256" key="5">
    <source>
        <dbReference type="ARBA" id="ARBA00023015"/>
    </source>
</evidence>
<evidence type="ECO:0000256" key="8">
    <source>
        <dbReference type="ARBA" id="ARBA00023242"/>
    </source>
</evidence>
<dbReference type="PANTHER" id="PTHR46481">
    <property type="entry name" value="ZINC FINGER BED DOMAIN-CONTAINING PROTEIN 4"/>
    <property type="match status" value="1"/>
</dbReference>
<protein>
    <recommendedName>
        <fullName evidence="10">BED-type domain-containing protein</fullName>
    </recommendedName>
</protein>
<dbReference type="GO" id="GO:0005634">
    <property type="term" value="C:nucleus"/>
    <property type="evidence" value="ECO:0007669"/>
    <property type="project" value="UniProtKB-SubCell"/>
</dbReference>
<keyword evidence="12" id="KW-1185">Reference proteome</keyword>
<evidence type="ECO:0000259" key="10">
    <source>
        <dbReference type="PROSITE" id="PS50808"/>
    </source>
</evidence>
<keyword evidence="5" id="KW-0805">Transcription regulation</keyword>
<evidence type="ECO:0000256" key="7">
    <source>
        <dbReference type="ARBA" id="ARBA00023163"/>
    </source>
</evidence>
<dbReference type="AlphaFoldDB" id="A0A7J7N3A7"/>
<dbReference type="Proteomes" id="UP000541444">
    <property type="component" value="Unassembled WGS sequence"/>
</dbReference>
<dbReference type="InterPro" id="IPR008906">
    <property type="entry name" value="HATC_C_dom"/>
</dbReference>
<dbReference type="Pfam" id="PF05699">
    <property type="entry name" value="Dimer_Tnp_hAT"/>
    <property type="match status" value="1"/>
</dbReference>
<evidence type="ECO:0000313" key="12">
    <source>
        <dbReference type="Proteomes" id="UP000541444"/>
    </source>
</evidence>
<evidence type="ECO:0000256" key="3">
    <source>
        <dbReference type="ARBA" id="ARBA00022771"/>
    </source>
</evidence>
<dbReference type="SMART" id="SM00614">
    <property type="entry name" value="ZnF_BED"/>
    <property type="match status" value="1"/>
</dbReference>
<proteinExistence type="predicted"/>
<reference evidence="11 12" key="1">
    <citation type="journal article" date="2020" name="IScience">
        <title>Genome Sequencing of the Endangered Kingdonia uniflora (Circaeasteraceae, Ranunculales) Reveals Potential Mechanisms of Evolutionary Specialization.</title>
        <authorList>
            <person name="Sun Y."/>
            <person name="Deng T."/>
            <person name="Zhang A."/>
            <person name="Moore M.J."/>
            <person name="Landis J.B."/>
            <person name="Lin N."/>
            <person name="Zhang H."/>
            <person name="Zhang X."/>
            <person name="Huang J."/>
            <person name="Zhang X."/>
            <person name="Sun H."/>
            <person name="Wang H."/>
        </authorList>
    </citation>
    <scope>NUCLEOTIDE SEQUENCE [LARGE SCALE GENOMIC DNA]</scope>
    <source>
        <strain evidence="11">TB1705</strain>
        <tissue evidence="11">Leaf</tissue>
    </source>
</reference>
<evidence type="ECO:0000256" key="1">
    <source>
        <dbReference type="ARBA" id="ARBA00004123"/>
    </source>
</evidence>
<evidence type="ECO:0000256" key="6">
    <source>
        <dbReference type="ARBA" id="ARBA00023125"/>
    </source>
</evidence>
<organism evidence="11 12">
    <name type="scientific">Kingdonia uniflora</name>
    <dbReference type="NCBI Taxonomy" id="39325"/>
    <lineage>
        <taxon>Eukaryota</taxon>
        <taxon>Viridiplantae</taxon>
        <taxon>Streptophyta</taxon>
        <taxon>Embryophyta</taxon>
        <taxon>Tracheophyta</taxon>
        <taxon>Spermatophyta</taxon>
        <taxon>Magnoliopsida</taxon>
        <taxon>Ranunculales</taxon>
        <taxon>Circaeasteraceae</taxon>
        <taxon>Kingdonia</taxon>
    </lineage>
</organism>
<dbReference type="PROSITE" id="PS50808">
    <property type="entry name" value="ZF_BED"/>
    <property type="match status" value="1"/>
</dbReference>
<comment type="caution">
    <text evidence="11">The sequence shown here is derived from an EMBL/GenBank/DDBJ whole genome shotgun (WGS) entry which is preliminary data.</text>
</comment>
<dbReference type="InterPro" id="IPR012337">
    <property type="entry name" value="RNaseH-like_sf"/>
</dbReference>
<evidence type="ECO:0000256" key="9">
    <source>
        <dbReference type="PROSITE-ProRule" id="PRU00027"/>
    </source>
</evidence>
<dbReference type="SUPFAM" id="SSF53098">
    <property type="entry name" value="Ribonuclease H-like"/>
    <property type="match status" value="1"/>
</dbReference>
<dbReference type="InterPro" id="IPR003656">
    <property type="entry name" value="Znf_BED"/>
</dbReference>
<keyword evidence="6" id="KW-0238">DNA-binding</keyword>
<evidence type="ECO:0000256" key="2">
    <source>
        <dbReference type="ARBA" id="ARBA00022723"/>
    </source>
</evidence>
<dbReference type="PANTHER" id="PTHR46481:SF10">
    <property type="entry name" value="ZINC FINGER BED DOMAIN-CONTAINING PROTEIN 39"/>
    <property type="match status" value="1"/>
</dbReference>
<keyword evidence="3 9" id="KW-0863">Zinc-finger</keyword>
<keyword evidence="2" id="KW-0479">Metal-binding</keyword>